<protein>
    <submittedName>
        <fullName evidence="1">Uncharacterized protein</fullName>
    </submittedName>
</protein>
<dbReference type="AlphaFoldDB" id="A0A6C0IDR6"/>
<organism evidence="1">
    <name type="scientific">viral metagenome</name>
    <dbReference type="NCBI Taxonomy" id="1070528"/>
    <lineage>
        <taxon>unclassified sequences</taxon>
        <taxon>metagenomes</taxon>
        <taxon>organismal metagenomes</taxon>
    </lineage>
</organism>
<dbReference type="EMBL" id="MN740162">
    <property type="protein sequence ID" value="QHT91012.1"/>
    <property type="molecule type" value="Genomic_DNA"/>
</dbReference>
<proteinExistence type="predicted"/>
<dbReference type="Gene3D" id="3.40.50.300">
    <property type="entry name" value="P-loop containing nucleotide triphosphate hydrolases"/>
    <property type="match status" value="1"/>
</dbReference>
<accession>A0A6C0IDR6</accession>
<reference evidence="1" key="1">
    <citation type="journal article" date="2020" name="Nature">
        <title>Giant virus diversity and host interactions through global metagenomics.</title>
        <authorList>
            <person name="Schulz F."/>
            <person name="Roux S."/>
            <person name="Paez-Espino D."/>
            <person name="Jungbluth S."/>
            <person name="Walsh D.A."/>
            <person name="Denef V.J."/>
            <person name="McMahon K.D."/>
            <person name="Konstantinidis K.T."/>
            <person name="Eloe-Fadrosh E.A."/>
            <person name="Kyrpides N.C."/>
            <person name="Woyke T."/>
        </authorList>
    </citation>
    <scope>NUCLEOTIDE SEQUENCE</scope>
    <source>
        <strain evidence="1">GVMAG-M-3300023184-72</strain>
    </source>
</reference>
<name>A0A6C0IDR6_9ZZZZ</name>
<evidence type="ECO:0000313" key="1">
    <source>
        <dbReference type="EMBL" id="QHT91012.1"/>
    </source>
</evidence>
<dbReference type="SUPFAM" id="SSF52540">
    <property type="entry name" value="P-loop containing nucleoside triphosphate hydrolases"/>
    <property type="match status" value="2"/>
</dbReference>
<sequence length="917" mass="106140">MDLKQRKLNRSEWNSIEIAVSKSEIDILNLIMKGYHDVNIKINYTNSIFTFLKIEYTEKMEDYLYNKYLRARIDIVEAELLKLYDKYKKMKIDSNTKINSADKIRLDRYDENELKKNDIYEYILLNHIEKLLHYKKSANNKLYCFHYYTLYKLIKNNIIRLNRYIVTIAKKILDLFEEHIDISVIIENAVEFIEKNKSLLKYNDLTLYEHQKEIFTECKNTNPKLVLYMAPTGTGKTLSPIALSEQHKIIFVCAARHVGIALARAAISVNKKIAFAFGCASADDIRLHYFAAKEFTRNRRSGGIGKVDNSVGDDVQIIICDIKSYLPAMYYMLAFNKAEDLILYWDEPTITLDYDEHEFHSTIRKNWKKNLIPNVVLSSATLPKLNELTETIPDFLNKFPSAKIYNIVSHDCKKSIPIINKDGFVVLPHYLHEKYQDILKVAKHCENYLTLLRYFDLQGVVEFITYINSNNFSNNKMNLNRHFETLDDVNMKNIKFYYIKLLQNIELEKWSSIYSTFIRLRKPHILNNDTVDANGHKLTKSKSIGPGISKTSLSTNNLAGTSLTRLASEQVLSSSIEPIKTNGTSGVYVTTKDAYTLTDGPTIFISNDIEKIAKFCIQQANIPSLVMDEIMKKIEYNNVVNERLHNLELEIEFIKEGQENTAKNSVSTFHKGVTVTGRNKSSKDSKKISRDCGDDELEGKNNMSKLTNEINSLRSMIKITTLNDAFVPNKKMHMEKWAEGLVTTNAFTSNIDDHIVSDIMALNGVENSWKVLLMMGIGVFINHDNITYTEIMKKLADEQKLYMIIASSDYIYGTNYQFCHCYLSKDLNLTQEKITQSMGRIGRSNIQQTYTVRFRDDEQILKLFTSETEKPEIINMNRLFNTHKVVWKNNTYIEIADDLDENNENNDFDEDCVIESV</sequence>
<dbReference type="InterPro" id="IPR027417">
    <property type="entry name" value="P-loop_NTPase"/>
</dbReference>